<dbReference type="EMBL" id="QGNW01000038">
    <property type="protein sequence ID" value="RVX09269.1"/>
    <property type="molecule type" value="Genomic_DNA"/>
</dbReference>
<accession>A0A438JK02</accession>
<organism evidence="1 2">
    <name type="scientific">Vitis vinifera</name>
    <name type="common">Grape</name>
    <dbReference type="NCBI Taxonomy" id="29760"/>
    <lineage>
        <taxon>Eukaryota</taxon>
        <taxon>Viridiplantae</taxon>
        <taxon>Streptophyta</taxon>
        <taxon>Embryophyta</taxon>
        <taxon>Tracheophyta</taxon>
        <taxon>Spermatophyta</taxon>
        <taxon>Magnoliopsida</taxon>
        <taxon>eudicotyledons</taxon>
        <taxon>Gunneridae</taxon>
        <taxon>Pentapetalae</taxon>
        <taxon>rosids</taxon>
        <taxon>Vitales</taxon>
        <taxon>Vitaceae</taxon>
        <taxon>Viteae</taxon>
        <taxon>Vitis</taxon>
    </lineage>
</organism>
<proteinExistence type="predicted"/>
<dbReference type="PANTHER" id="PTHR11439">
    <property type="entry name" value="GAG-POL-RELATED RETROTRANSPOSON"/>
    <property type="match status" value="1"/>
</dbReference>
<dbReference type="Proteomes" id="UP000288805">
    <property type="component" value="Unassembled WGS sequence"/>
</dbReference>
<evidence type="ECO:0000313" key="1">
    <source>
        <dbReference type="EMBL" id="RVX09269.1"/>
    </source>
</evidence>
<gene>
    <name evidence="1" type="primary">GIP_19</name>
    <name evidence="1" type="ORF">CK203_015399</name>
</gene>
<dbReference type="AlphaFoldDB" id="A0A438JK02"/>
<comment type="caution">
    <text evidence="1">The sequence shown here is derived from an EMBL/GenBank/DDBJ whole genome shotgun (WGS) entry which is preliminary data.</text>
</comment>
<name>A0A438JK02_VITVI</name>
<reference evidence="1 2" key="1">
    <citation type="journal article" date="2018" name="PLoS Genet.">
        <title>Population sequencing reveals clonal diversity and ancestral inbreeding in the grapevine cultivar Chardonnay.</title>
        <authorList>
            <person name="Roach M.J."/>
            <person name="Johnson D.L."/>
            <person name="Bohlmann J."/>
            <person name="van Vuuren H.J."/>
            <person name="Jones S.J."/>
            <person name="Pretorius I.S."/>
            <person name="Schmidt S.A."/>
            <person name="Borneman A.R."/>
        </authorList>
    </citation>
    <scope>NUCLEOTIDE SEQUENCE [LARGE SCALE GENOMIC DNA]</scope>
    <source>
        <strain evidence="2">cv. Chardonnay</strain>
        <tissue evidence="1">Leaf</tissue>
    </source>
</reference>
<protein>
    <submittedName>
        <fullName evidence="1">Copia protein</fullName>
    </submittedName>
</protein>
<dbReference type="CDD" id="cd09272">
    <property type="entry name" value="RNase_HI_RT_Ty1"/>
    <property type="match status" value="1"/>
</dbReference>
<dbReference type="PANTHER" id="PTHR11439:SF503">
    <property type="entry name" value="CYSTEINE-RICH RLK (RECEPTOR-LIKE PROTEIN KINASE) 8"/>
    <property type="match status" value="1"/>
</dbReference>
<sequence>MICEKLVKEFKAEMLKVFEMTDLGFMSYFLRIEVKQDHDGVFISQKNDWAGSIDDMRSTTGFCFSFGSGIFSWSSKKQDVIAQSRAEVEYVAANATVNQAIWIRKILADLHMKQNEPTQIHVDNQVAIAISNDSVFHGKTKHFKIKLYHLKEEQKDGEVKLLYCKTEDQIADVLTKALPKARFETLKSKIGLCNY</sequence>
<evidence type="ECO:0000313" key="2">
    <source>
        <dbReference type="Proteomes" id="UP000288805"/>
    </source>
</evidence>